<feature type="transmembrane region" description="Helical" evidence="21">
    <location>
        <begin position="313"/>
        <end position="339"/>
    </location>
</feature>
<evidence type="ECO:0000313" key="23">
    <source>
        <dbReference type="Proteomes" id="UP000176786"/>
    </source>
</evidence>
<feature type="transmembrane region" description="Helical" evidence="21">
    <location>
        <begin position="114"/>
        <end position="134"/>
    </location>
</feature>
<keyword evidence="4 22" id="KW-0132">Cell division</keyword>
<evidence type="ECO:0000256" key="20">
    <source>
        <dbReference type="ARBA" id="ARBA00049902"/>
    </source>
</evidence>
<dbReference type="Proteomes" id="UP000176786">
    <property type="component" value="Unassembled WGS sequence"/>
</dbReference>
<dbReference type="GO" id="GO:0005886">
    <property type="term" value="C:plasma membrane"/>
    <property type="evidence" value="ECO:0007669"/>
    <property type="project" value="UniProtKB-SubCell"/>
</dbReference>
<evidence type="ECO:0000256" key="4">
    <source>
        <dbReference type="ARBA" id="ARBA00022618"/>
    </source>
</evidence>
<dbReference type="PANTHER" id="PTHR30474:SF2">
    <property type="entry name" value="PEPTIDOGLYCAN GLYCOSYLTRANSFERASE FTSW-RELATED"/>
    <property type="match status" value="1"/>
</dbReference>
<keyword evidence="6" id="KW-0808">Transferase</keyword>
<evidence type="ECO:0000256" key="11">
    <source>
        <dbReference type="ARBA" id="ARBA00023136"/>
    </source>
</evidence>
<reference evidence="22 23" key="1">
    <citation type="journal article" date="2016" name="Nat. Commun.">
        <title>Thousands of microbial genomes shed light on interconnected biogeochemical processes in an aquifer system.</title>
        <authorList>
            <person name="Anantharaman K."/>
            <person name="Brown C.T."/>
            <person name="Hug L.A."/>
            <person name="Sharon I."/>
            <person name="Castelle C.J."/>
            <person name="Probst A.J."/>
            <person name="Thomas B.C."/>
            <person name="Singh A."/>
            <person name="Wilkins M.J."/>
            <person name="Karaoz U."/>
            <person name="Brodie E.L."/>
            <person name="Williams K.H."/>
            <person name="Hubbard S.S."/>
            <person name="Banfield J.F."/>
        </authorList>
    </citation>
    <scope>NUCLEOTIDE SEQUENCE [LARGE SCALE GENOMIC DNA]</scope>
</reference>
<comment type="pathway">
    <text evidence="2">Cell wall biogenesis; peptidoglycan biosynthesis.</text>
</comment>
<keyword evidence="11 21" id="KW-0472">Membrane</keyword>
<name>A0A1F5P475_9BACT</name>
<accession>A0A1F5P475</accession>
<evidence type="ECO:0000256" key="12">
    <source>
        <dbReference type="ARBA" id="ARBA00023306"/>
    </source>
</evidence>
<comment type="catalytic activity">
    <reaction evidence="20">
        <text>[GlcNAc-(1-&gt;4)-Mur2Ac(oyl-L-Ala-gamma-D-Glu-L-Lys-D-Ala-D-Ala)](n)-di-trans,octa-cis-undecaprenyl diphosphate + beta-D-GlcNAc-(1-&gt;4)-Mur2Ac(oyl-L-Ala-gamma-D-Glu-L-Lys-D-Ala-D-Ala)-di-trans,octa-cis-undecaprenyl diphosphate = [GlcNAc-(1-&gt;4)-Mur2Ac(oyl-L-Ala-gamma-D-Glu-L-Lys-D-Ala-D-Ala)](n+1)-di-trans,octa-cis-undecaprenyl diphosphate + di-trans,octa-cis-undecaprenyl diphosphate + H(+)</text>
        <dbReference type="Rhea" id="RHEA:23708"/>
        <dbReference type="Rhea" id="RHEA-COMP:9602"/>
        <dbReference type="Rhea" id="RHEA-COMP:9603"/>
        <dbReference type="ChEBI" id="CHEBI:15378"/>
        <dbReference type="ChEBI" id="CHEBI:58405"/>
        <dbReference type="ChEBI" id="CHEBI:60033"/>
        <dbReference type="ChEBI" id="CHEBI:78435"/>
        <dbReference type="EC" id="2.4.99.28"/>
    </reaction>
</comment>
<dbReference type="GO" id="GO:0008955">
    <property type="term" value="F:peptidoglycan glycosyltransferase activity"/>
    <property type="evidence" value="ECO:0007669"/>
    <property type="project" value="UniProtKB-EC"/>
</dbReference>
<comment type="subcellular location">
    <subcellularLocation>
        <location evidence="1">Cell membrane</location>
        <topology evidence="1">Multi-pass membrane protein</topology>
    </subcellularLocation>
</comment>
<keyword evidence="5" id="KW-0328">Glycosyltransferase</keyword>
<keyword evidence="3" id="KW-1003">Cell membrane</keyword>
<dbReference type="NCBIfam" id="TIGR02614">
    <property type="entry name" value="ftsW"/>
    <property type="match status" value="1"/>
</dbReference>
<dbReference type="GO" id="GO:0015648">
    <property type="term" value="F:lipid-linked peptidoglycan transporter activity"/>
    <property type="evidence" value="ECO:0007669"/>
    <property type="project" value="TreeGrafter"/>
</dbReference>
<evidence type="ECO:0000256" key="18">
    <source>
        <dbReference type="ARBA" id="ARBA00041418"/>
    </source>
</evidence>
<evidence type="ECO:0000256" key="8">
    <source>
        <dbReference type="ARBA" id="ARBA00022960"/>
    </source>
</evidence>
<organism evidence="22 23">
    <name type="scientific">Candidatus Doudnabacteria bacterium RIFCSPHIGHO2_02_FULL_46_11</name>
    <dbReference type="NCBI Taxonomy" id="1817832"/>
    <lineage>
        <taxon>Bacteria</taxon>
        <taxon>Candidatus Doudnaibacteriota</taxon>
    </lineage>
</organism>
<feature type="transmembrane region" description="Helical" evidence="21">
    <location>
        <begin position="81"/>
        <end position="102"/>
    </location>
</feature>
<dbReference type="GO" id="GO:0008360">
    <property type="term" value="P:regulation of cell shape"/>
    <property type="evidence" value="ECO:0007669"/>
    <property type="project" value="UniProtKB-KW"/>
</dbReference>
<dbReference type="AlphaFoldDB" id="A0A1F5P475"/>
<dbReference type="GO" id="GO:0051301">
    <property type="term" value="P:cell division"/>
    <property type="evidence" value="ECO:0007669"/>
    <property type="project" value="UniProtKB-KW"/>
</dbReference>
<dbReference type="EC" id="2.4.99.28" evidence="19"/>
<protein>
    <recommendedName>
        <fullName evidence="17">Probable peptidoglycan glycosyltransferase FtsW</fullName>
        <ecNumber evidence="19">2.4.99.28</ecNumber>
    </recommendedName>
    <alternativeName>
        <fullName evidence="18">Cell division protein FtsW</fullName>
    </alternativeName>
    <alternativeName>
        <fullName evidence="15">Cell wall polymerase</fullName>
    </alternativeName>
    <alternativeName>
        <fullName evidence="14">Peptidoglycan polymerase</fullName>
    </alternativeName>
</protein>
<evidence type="ECO:0000256" key="2">
    <source>
        <dbReference type="ARBA" id="ARBA00004752"/>
    </source>
</evidence>
<evidence type="ECO:0000256" key="16">
    <source>
        <dbReference type="ARBA" id="ARBA00038053"/>
    </source>
</evidence>
<evidence type="ECO:0000256" key="21">
    <source>
        <dbReference type="SAM" id="Phobius"/>
    </source>
</evidence>
<evidence type="ECO:0000256" key="10">
    <source>
        <dbReference type="ARBA" id="ARBA00022989"/>
    </source>
</evidence>
<evidence type="ECO:0000256" key="13">
    <source>
        <dbReference type="ARBA" id="ARBA00023316"/>
    </source>
</evidence>
<keyword evidence="9" id="KW-0573">Peptidoglycan synthesis</keyword>
<dbReference type="GO" id="GO:0071555">
    <property type="term" value="P:cell wall organization"/>
    <property type="evidence" value="ECO:0007669"/>
    <property type="project" value="UniProtKB-KW"/>
</dbReference>
<keyword evidence="7 21" id="KW-0812">Transmembrane</keyword>
<evidence type="ECO:0000256" key="17">
    <source>
        <dbReference type="ARBA" id="ARBA00041185"/>
    </source>
</evidence>
<gene>
    <name evidence="22" type="ORF">A3J48_03665</name>
</gene>
<dbReference type="GO" id="GO:0032153">
    <property type="term" value="C:cell division site"/>
    <property type="evidence" value="ECO:0007669"/>
    <property type="project" value="TreeGrafter"/>
</dbReference>
<comment type="similarity">
    <text evidence="16">Belongs to the SEDS family. FtsW subfamily.</text>
</comment>
<dbReference type="EMBL" id="MFES01000038">
    <property type="protein sequence ID" value="OGE84652.1"/>
    <property type="molecule type" value="Genomic_DNA"/>
</dbReference>
<dbReference type="InterPro" id="IPR001182">
    <property type="entry name" value="FtsW/RodA"/>
</dbReference>
<evidence type="ECO:0000256" key="7">
    <source>
        <dbReference type="ARBA" id="ARBA00022692"/>
    </source>
</evidence>
<evidence type="ECO:0000256" key="19">
    <source>
        <dbReference type="ARBA" id="ARBA00044770"/>
    </source>
</evidence>
<keyword evidence="12" id="KW-0131">Cell cycle</keyword>
<dbReference type="GO" id="GO:0009252">
    <property type="term" value="P:peptidoglycan biosynthetic process"/>
    <property type="evidence" value="ECO:0007669"/>
    <property type="project" value="UniProtKB-KW"/>
</dbReference>
<keyword evidence="10 21" id="KW-1133">Transmembrane helix</keyword>
<feature type="transmembrane region" description="Helical" evidence="21">
    <location>
        <begin position="170"/>
        <end position="187"/>
    </location>
</feature>
<keyword evidence="8" id="KW-0133">Cell shape</keyword>
<dbReference type="Pfam" id="PF01098">
    <property type="entry name" value="FTSW_RODA_SPOVE"/>
    <property type="match status" value="1"/>
</dbReference>
<evidence type="ECO:0000256" key="15">
    <source>
        <dbReference type="ARBA" id="ARBA00033270"/>
    </source>
</evidence>
<dbReference type="STRING" id="1817832.A3J48_03665"/>
<feature type="transmembrane region" description="Helical" evidence="21">
    <location>
        <begin position="146"/>
        <end position="164"/>
    </location>
</feature>
<feature type="transmembrane region" description="Helical" evidence="21">
    <location>
        <begin position="345"/>
        <end position="366"/>
    </location>
</feature>
<dbReference type="InterPro" id="IPR013437">
    <property type="entry name" value="FtsW"/>
</dbReference>
<evidence type="ECO:0000256" key="6">
    <source>
        <dbReference type="ARBA" id="ARBA00022679"/>
    </source>
</evidence>
<evidence type="ECO:0000313" key="22">
    <source>
        <dbReference type="EMBL" id="OGE84652.1"/>
    </source>
</evidence>
<feature type="transmembrane region" description="Helical" evidence="21">
    <location>
        <begin position="194"/>
        <end position="212"/>
    </location>
</feature>
<evidence type="ECO:0000256" key="5">
    <source>
        <dbReference type="ARBA" id="ARBA00022676"/>
    </source>
</evidence>
<comment type="caution">
    <text evidence="22">The sequence shown here is derived from an EMBL/GenBank/DDBJ whole genome shotgun (WGS) entry which is preliminary data.</text>
</comment>
<proteinExistence type="inferred from homology"/>
<feature type="transmembrane region" description="Helical" evidence="21">
    <location>
        <begin position="280"/>
        <end position="301"/>
    </location>
</feature>
<feature type="transmembrane region" description="Helical" evidence="21">
    <location>
        <begin position="51"/>
        <end position="69"/>
    </location>
</feature>
<evidence type="ECO:0000256" key="1">
    <source>
        <dbReference type="ARBA" id="ARBA00004651"/>
    </source>
</evidence>
<keyword evidence="13" id="KW-0961">Cell wall biogenesis/degradation</keyword>
<sequence>MIKSSKKSKLNPPNYTLLGLTLGLIFFGITAIASASSVVSWNNQGNTYYYLVHQILFGVFPGLLLMVFFSKINYRFWQKIAPLLIVLVLILLLAVLIPGIGVEIGGARRWLDLGFTYVQPSEIAKLVLIIYLAAWFDKRHRNLSDFMTGFLPSLVMAGVVAFLIYLQPDMGTLIVLTITAAAMFFTAGSQIKHLLGTSALVLVALFLAIKTAPYRAARIITFLDPSHDPQGIGYHVNQALLAVGSGGLLGYGYNNSVQKYNYLPEPMGDSIFAIIAEELGFIRVTLLMLLFVAFIWTGLNIAKRTPDNFAKLLAVGITTWIGIQAMINIGAMVAIMPLTGIPLPFISYGSSSLIAVLAATGILLNISRQETKAKQV</sequence>
<evidence type="ECO:0000256" key="3">
    <source>
        <dbReference type="ARBA" id="ARBA00022475"/>
    </source>
</evidence>
<evidence type="ECO:0000256" key="9">
    <source>
        <dbReference type="ARBA" id="ARBA00022984"/>
    </source>
</evidence>
<evidence type="ECO:0000256" key="14">
    <source>
        <dbReference type="ARBA" id="ARBA00032370"/>
    </source>
</evidence>
<dbReference type="PANTHER" id="PTHR30474">
    <property type="entry name" value="CELL CYCLE PROTEIN"/>
    <property type="match status" value="1"/>
</dbReference>